<dbReference type="EMBL" id="CATQJL010000075">
    <property type="protein sequence ID" value="CAJ0592328.1"/>
    <property type="molecule type" value="Genomic_DNA"/>
</dbReference>
<feature type="domain" description="AAA" evidence="1">
    <location>
        <begin position="1"/>
        <end position="145"/>
    </location>
</feature>
<dbReference type="InterPro" id="IPR027417">
    <property type="entry name" value="P-loop_NTPase"/>
</dbReference>
<dbReference type="InterPro" id="IPR050678">
    <property type="entry name" value="DNA_Partitioning_ATPase"/>
</dbReference>
<comment type="caution">
    <text evidence="2">The sequence shown here is derived from an EMBL/GenBank/DDBJ whole genome shotgun (WGS) entry which is preliminary data.</text>
</comment>
<evidence type="ECO:0000259" key="1">
    <source>
        <dbReference type="Pfam" id="PF13614"/>
    </source>
</evidence>
<accession>A0AA36DT81</accession>
<dbReference type="AlphaFoldDB" id="A0AA36DT81"/>
<evidence type="ECO:0000313" key="2">
    <source>
        <dbReference type="EMBL" id="CAJ0592326.1"/>
    </source>
</evidence>
<keyword evidence="5" id="KW-1185">Reference proteome</keyword>
<dbReference type="EMBL" id="CATQJL010000075">
    <property type="protein sequence ID" value="CAJ0592326.1"/>
    <property type="molecule type" value="Genomic_DNA"/>
</dbReference>
<dbReference type="PANTHER" id="PTHR13696">
    <property type="entry name" value="P-LOOP CONTAINING NUCLEOSIDE TRIPHOSPHATE HYDROLASE"/>
    <property type="match status" value="1"/>
</dbReference>
<dbReference type="PANTHER" id="PTHR13696:SF52">
    <property type="entry name" value="PARA FAMILY PROTEIN CT_582"/>
    <property type="match status" value="1"/>
</dbReference>
<dbReference type="Gene3D" id="3.40.50.300">
    <property type="entry name" value="P-loop containing nucleotide triphosphate hydrolases"/>
    <property type="match status" value="1"/>
</dbReference>
<evidence type="ECO:0000313" key="4">
    <source>
        <dbReference type="EMBL" id="CAJ0592328.1"/>
    </source>
</evidence>
<evidence type="ECO:0000313" key="3">
    <source>
        <dbReference type="EMBL" id="CAJ0592327.1"/>
    </source>
</evidence>
<dbReference type="SUPFAM" id="SSF52540">
    <property type="entry name" value="P-loop containing nucleoside triphosphate hydrolases"/>
    <property type="match status" value="1"/>
</dbReference>
<evidence type="ECO:0000313" key="5">
    <source>
        <dbReference type="Proteomes" id="UP001176961"/>
    </source>
</evidence>
<organism evidence="2 5">
    <name type="scientific">Cylicocyclus nassatus</name>
    <name type="common">Nematode worm</name>
    <dbReference type="NCBI Taxonomy" id="53992"/>
    <lineage>
        <taxon>Eukaryota</taxon>
        <taxon>Metazoa</taxon>
        <taxon>Ecdysozoa</taxon>
        <taxon>Nematoda</taxon>
        <taxon>Chromadorea</taxon>
        <taxon>Rhabditida</taxon>
        <taxon>Rhabditina</taxon>
        <taxon>Rhabditomorpha</taxon>
        <taxon>Strongyloidea</taxon>
        <taxon>Strongylidae</taxon>
        <taxon>Cylicocyclus</taxon>
    </lineage>
</organism>
<dbReference type="InterPro" id="IPR025669">
    <property type="entry name" value="AAA_dom"/>
</dbReference>
<dbReference type="Proteomes" id="UP001176961">
    <property type="component" value="Unassembled WGS sequence"/>
</dbReference>
<name>A0AA36DT81_CYLNA</name>
<sequence>MVDTDSQGNLSTQFMNKAPIENELADYLNDYSIGLNSCVYKTRYDNLYIIPSKEMIAGGKLNDWFTNGAVKTENSDIAKYLVEDAEKLGFDYLIFDTAPAFSEANKKFILASDEVIPVLQVAKSSMDGLLNYHKALLPTIEEMENKKYLIPVDQAFRKAELGGIAAQEIGIKPETQEVFNQILADIEGDYIDKLKDSDRTDLISGSESAYEKLIAFIKDCESKCDVGNYAYTTELKFDKKDSPMSKNTKTSVYELMVFFKDEDQPTETEYYEKKSDAEKRKEFILADKDSWFRAEEVEAIEISDEPQEREFV</sequence>
<dbReference type="Pfam" id="PF13614">
    <property type="entry name" value="AAA_31"/>
    <property type="match status" value="1"/>
</dbReference>
<protein>
    <recommendedName>
        <fullName evidence="1">AAA domain-containing protein</fullName>
    </recommendedName>
</protein>
<proteinExistence type="predicted"/>
<gene>
    <name evidence="2" type="ORF">CYNAS_LOCUS4309</name>
    <name evidence="3" type="ORF">CYNAS_LOCUS4310</name>
    <name evidence="4" type="ORF">CYNAS_LOCUS4311</name>
</gene>
<dbReference type="EMBL" id="CATQJL010000075">
    <property type="protein sequence ID" value="CAJ0592327.1"/>
    <property type="molecule type" value="Genomic_DNA"/>
</dbReference>
<reference evidence="2" key="1">
    <citation type="submission" date="2023-07" db="EMBL/GenBank/DDBJ databases">
        <authorList>
            <consortium name="CYATHOMIX"/>
        </authorList>
    </citation>
    <scope>NUCLEOTIDE SEQUENCE</scope>
    <source>
        <strain evidence="2">N/A</strain>
    </source>
</reference>